<organism evidence="1">
    <name type="scientific">Rhizophora mucronata</name>
    <name type="common">Asiatic mangrove</name>
    <dbReference type="NCBI Taxonomy" id="61149"/>
    <lineage>
        <taxon>Eukaryota</taxon>
        <taxon>Viridiplantae</taxon>
        <taxon>Streptophyta</taxon>
        <taxon>Embryophyta</taxon>
        <taxon>Tracheophyta</taxon>
        <taxon>Spermatophyta</taxon>
        <taxon>Magnoliopsida</taxon>
        <taxon>eudicotyledons</taxon>
        <taxon>Gunneridae</taxon>
        <taxon>Pentapetalae</taxon>
        <taxon>rosids</taxon>
        <taxon>fabids</taxon>
        <taxon>Malpighiales</taxon>
        <taxon>Rhizophoraceae</taxon>
        <taxon>Rhizophora</taxon>
    </lineage>
</organism>
<accession>A0A2P2PX33</accession>
<reference evidence="1" key="1">
    <citation type="submission" date="2018-02" db="EMBL/GenBank/DDBJ databases">
        <title>Rhizophora mucronata_Transcriptome.</title>
        <authorList>
            <person name="Meera S.P."/>
            <person name="Sreeshan A."/>
            <person name="Augustine A."/>
        </authorList>
    </citation>
    <scope>NUCLEOTIDE SEQUENCE</scope>
    <source>
        <tissue evidence="1">Leaf</tissue>
    </source>
</reference>
<sequence>MANCPSTSPDNLLLDKSNIFVKLILPRE</sequence>
<proteinExistence type="predicted"/>
<protein>
    <submittedName>
        <fullName evidence="1">Uncharacterized protein</fullName>
    </submittedName>
</protein>
<dbReference type="AlphaFoldDB" id="A0A2P2PX33"/>
<dbReference type="EMBL" id="GGEC01078719">
    <property type="protein sequence ID" value="MBX59203.1"/>
    <property type="molecule type" value="Transcribed_RNA"/>
</dbReference>
<name>A0A2P2PX33_RHIMU</name>
<evidence type="ECO:0000313" key="1">
    <source>
        <dbReference type="EMBL" id="MBX59203.1"/>
    </source>
</evidence>